<name>G3J4Y9_CORMM</name>
<protein>
    <submittedName>
        <fullName evidence="2">Uncharacterized protein</fullName>
    </submittedName>
</protein>
<gene>
    <name evidence="2" type="ORF">CCM_01410</name>
</gene>
<proteinExistence type="predicted"/>
<dbReference type="InParanoid" id="G3J4Y9"/>
<evidence type="ECO:0000256" key="1">
    <source>
        <dbReference type="SAM" id="MobiDB-lite"/>
    </source>
</evidence>
<reference evidence="2 3" key="1">
    <citation type="journal article" date="2011" name="Genome Biol.">
        <title>Genome sequence of the insect pathogenic fungus Cordyceps militaris, a valued traditional Chinese medicine.</title>
        <authorList>
            <person name="Zheng P."/>
            <person name="Xia Y."/>
            <person name="Xiao G."/>
            <person name="Xiong C."/>
            <person name="Hu X."/>
            <person name="Zhang S."/>
            <person name="Zheng H."/>
            <person name="Huang Y."/>
            <person name="Zhou Y."/>
            <person name="Wang S."/>
            <person name="Zhao G.P."/>
            <person name="Liu X."/>
            <person name="St Leger R.J."/>
            <person name="Wang C."/>
        </authorList>
    </citation>
    <scope>NUCLEOTIDE SEQUENCE [LARGE SCALE GENOMIC DNA]</scope>
    <source>
        <strain evidence="2 3">CM01</strain>
    </source>
</reference>
<dbReference type="VEuPathDB" id="FungiDB:CCM_01410"/>
<dbReference type="Proteomes" id="UP000001610">
    <property type="component" value="Unassembled WGS sequence"/>
</dbReference>
<accession>G3J4Y9</accession>
<dbReference type="RefSeq" id="XP_006666629.1">
    <property type="nucleotide sequence ID" value="XM_006666566.1"/>
</dbReference>
<evidence type="ECO:0000313" key="3">
    <source>
        <dbReference type="Proteomes" id="UP000001610"/>
    </source>
</evidence>
<feature type="region of interest" description="Disordered" evidence="1">
    <location>
        <begin position="31"/>
        <end position="51"/>
    </location>
</feature>
<dbReference type="HOGENOM" id="CLU_3106264_0_0_1"/>
<dbReference type="EMBL" id="JH126399">
    <property type="protein sequence ID" value="EGX96752.1"/>
    <property type="molecule type" value="Genomic_DNA"/>
</dbReference>
<dbReference type="AlphaFoldDB" id="G3J4Y9"/>
<dbReference type="KEGG" id="cmt:CCM_01410"/>
<dbReference type="GeneID" id="18163441"/>
<organism evidence="2 3">
    <name type="scientific">Cordyceps militaris (strain CM01)</name>
    <name type="common">Caterpillar fungus</name>
    <dbReference type="NCBI Taxonomy" id="983644"/>
    <lineage>
        <taxon>Eukaryota</taxon>
        <taxon>Fungi</taxon>
        <taxon>Dikarya</taxon>
        <taxon>Ascomycota</taxon>
        <taxon>Pezizomycotina</taxon>
        <taxon>Sordariomycetes</taxon>
        <taxon>Hypocreomycetidae</taxon>
        <taxon>Hypocreales</taxon>
        <taxon>Cordycipitaceae</taxon>
        <taxon>Cordyceps</taxon>
    </lineage>
</organism>
<sequence>MTGLQHGDATGWGTLLFAGSTRQQEVFLPGQPAIFSNRNNPTNFTPRSSCA</sequence>
<feature type="compositionally biased region" description="Polar residues" evidence="1">
    <location>
        <begin position="34"/>
        <end position="51"/>
    </location>
</feature>
<keyword evidence="3" id="KW-1185">Reference proteome</keyword>
<evidence type="ECO:0000313" key="2">
    <source>
        <dbReference type="EMBL" id="EGX96752.1"/>
    </source>
</evidence>